<dbReference type="AlphaFoldDB" id="A0A268S4F5"/>
<proteinExistence type="predicted"/>
<evidence type="ECO:0000313" key="2">
    <source>
        <dbReference type="Proteomes" id="UP000216133"/>
    </source>
</evidence>
<accession>A0A268S4F5</accession>
<reference evidence="1 2" key="1">
    <citation type="submission" date="2017-07" db="EMBL/GenBank/DDBJ databases">
        <title>Isolation and whole genome analysis of endospore-forming bacteria from heroin.</title>
        <authorList>
            <person name="Kalinowski J."/>
            <person name="Ahrens B."/>
            <person name="Al-Dilaimi A."/>
            <person name="Winkler A."/>
            <person name="Wibberg D."/>
            <person name="Schleenbecker U."/>
            <person name="Ruckert C."/>
            <person name="Wolfel R."/>
            <person name="Grass G."/>
        </authorList>
    </citation>
    <scope>NUCLEOTIDE SEQUENCE [LARGE SCALE GENOMIC DNA]</scope>
    <source>
        <strain evidence="1 2">7523-2</strain>
    </source>
</reference>
<comment type="caution">
    <text evidence="1">The sequence shown here is derived from an EMBL/GenBank/DDBJ whole genome shotgun (WGS) entry which is preliminary data.</text>
</comment>
<sequence>MQTHTDALKHLLIKGKHCADDAMKLAMSDTDDKPYVTLNYVSQCLSYVNAARSIYYSNLNDHENEDIEQLFILFDRFVDEIMDSYETDHSKQHTLIYFQNMKDLYSTLFPS</sequence>
<evidence type="ECO:0000313" key="1">
    <source>
        <dbReference type="EMBL" id="PAF27379.1"/>
    </source>
</evidence>
<protein>
    <submittedName>
        <fullName evidence="1">Uncharacterized protein</fullName>
    </submittedName>
</protein>
<dbReference type="EMBL" id="NPBS01000015">
    <property type="protein sequence ID" value="PAF27379.1"/>
    <property type="molecule type" value="Genomic_DNA"/>
</dbReference>
<gene>
    <name evidence="1" type="ORF">CHH61_03690</name>
</gene>
<name>A0A268S4F5_SHOCL</name>
<organism evidence="1 2">
    <name type="scientific">Shouchella clausii</name>
    <name type="common">Alkalihalobacillus clausii</name>
    <dbReference type="NCBI Taxonomy" id="79880"/>
    <lineage>
        <taxon>Bacteria</taxon>
        <taxon>Bacillati</taxon>
        <taxon>Bacillota</taxon>
        <taxon>Bacilli</taxon>
        <taxon>Bacillales</taxon>
        <taxon>Bacillaceae</taxon>
        <taxon>Shouchella</taxon>
    </lineage>
</organism>
<dbReference type="RefSeq" id="WP_095327837.1">
    <property type="nucleotide sequence ID" value="NZ_NPBS01000015.1"/>
</dbReference>
<dbReference type="Proteomes" id="UP000216133">
    <property type="component" value="Unassembled WGS sequence"/>
</dbReference>